<dbReference type="Gene3D" id="2.60.40.10">
    <property type="entry name" value="Immunoglobulins"/>
    <property type="match status" value="1"/>
</dbReference>
<dbReference type="GO" id="GO:0004180">
    <property type="term" value="F:carboxypeptidase activity"/>
    <property type="evidence" value="ECO:0007669"/>
    <property type="project" value="UniProtKB-KW"/>
</dbReference>
<dbReference type="AlphaFoldDB" id="A0A9J7BNL9"/>
<organism evidence="3 4">
    <name type="scientific">Occallatibacter riparius</name>
    <dbReference type="NCBI Taxonomy" id="1002689"/>
    <lineage>
        <taxon>Bacteria</taxon>
        <taxon>Pseudomonadati</taxon>
        <taxon>Acidobacteriota</taxon>
        <taxon>Terriglobia</taxon>
        <taxon>Terriglobales</taxon>
        <taxon>Acidobacteriaceae</taxon>
        <taxon>Occallatibacter</taxon>
    </lineage>
</organism>
<dbReference type="Proteomes" id="UP001059380">
    <property type="component" value="Chromosome"/>
</dbReference>
<accession>A0A9J7BNL9</accession>
<dbReference type="InterPro" id="IPR013784">
    <property type="entry name" value="Carb-bd-like_fold"/>
</dbReference>
<keyword evidence="1 2" id="KW-0732">Signal</keyword>
<keyword evidence="3" id="KW-0645">Protease</keyword>
<feature type="chain" id="PRO_5039904324" evidence="2">
    <location>
        <begin position="19"/>
        <end position="539"/>
    </location>
</feature>
<evidence type="ECO:0000256" key="2">
    <source>
        <dbReference type="SAM" id="SignalP"/>
    </source>
</evidence>
<reference evidence="3" key="1">
    <citation type="submission" date="2021-04" db="EMBL/GenBank/DDBJ databases">
        <title>Phylogenetic analysis of Acidobacteriaceae.</title>
        <authorList>
            <person name="Qiu L."/>
            <person name="Zhang Q."/>
        </authorList>
    </citation>
    <scope>NUCLEOTIDE SEQUENCE</scope>
    <source>
        <strain evidence="3">DSM 25168</strain>
    </source>
</reference>
<keyword evidence="3" id="KW-0378">Hydrolase</keyword>
<dbReference type="SUPFAM" id="SSF49478">
    <property type="entry name" value="Cna protein B-type domain"/>
    <property type="match status" value="1"/>
</dbReference>
<keyword evidence="3" id="KW-0121">Carboxypeptidase</keyword>
<evidence type="ECO:0000256" key="1">
    <source>
        <dbReference type="ARBA" id="ARBA00022729"/>
    </source>
</evidence>
<sequence length="539" mass="56615">MRLPLVAAVLLCAVTPLAQTLPAQTQPAGYRIAGRVVDSITNDPVPRAIVSVLTSEDYKVEASTITDAEGNFSFTGLSAGKYPLSAARRGYRTSFFDEHDNFNSAIVTGDGQDTANLLFRLPPAAVLRGVVTGDSGDPVESAQVMLFKRAVAGENNGHVQQIAGTQTDDTGAYEFSDLSAGEYYIAVKGEPWFAQHPSRFRAGAQNQSSQDQSALDVAYPITYYDSTIDENASTPITLEWGNRVQADINLHTVPAVRFTVPLTGWPRGRPRLALHQKVFGNTIGSQISEIAEGPATGTWDIGGMAPGAYEVELGDPPRRLNVNATSEVDLDPSAGAPMLALSGTVVMAGGGPPPDDIALVLASEEGDPPAQATANKGRFEMNAVPPGTWNLAAGSSRQTLSVVATSIGGVVTAGNKIVVRDRPVQVTVTLSSAQTRVQGIAKKNGKGLSGAMIVLVPAARTAYPALVRRDQSDSDGSFSLNDVPAGQYTVVAIEDGWKLDWQHRAVIEPYLRGGAPVTVGAQAPPVVPLSQPVQAVAAP</sequence>
<dbReference type="Gene3D" id="2.60.40.1120">
    <property type="entry name" value="Carboxypeptidase-like, regulatory domain"/>
    <property type="match status" value="1"/>
</dbReference>
<dbReference type="InterPro" id="IPR013783">
    <property type="entry name" value="Ig-like_fold"/>
</dbReference>
<dbReference type="PANTHER" id="PTHR23303:SF14">
    <property type="entry name" value="BOS COMPLEX SUBUNIT NOMO1-RELATED"/>
    <property type="match status" value="1"/>
</dbReference>
<dbReference type="EMBL" id="CP093313">
    <property type="protein sequence ID" value="UWZ84105.1"/>
    <property type="molecule type" value="Genomic_DNA"/>
</dbReference>
<name>A0A9J7BNL9_9BACT</name>
<dbReference type="PANTHER" id="PTHR23303">
    <property type="entry name" value="CARBOXYPEPTIDASE REGULATORY REGION-CONTAINING"/>
    <property type="match status" value="1"/>
</dbReference>
<dbReference type="SUPFAM" id="SSF49452">
    <property type="entry name" value="Starch-binding domain-like"/>
    <property type="match status" value="2"/>
</dbReference>
<dbReference type="KEGG" id="orp:MOP44_26560"/>
<dbReference type="GO" id="GO:0030246">
    <property type="term" value="F:carbohydrate binding"/>
    <property type="evidence" value="ECO:0007669"/>
    <property type="project" value="InterPro"/>
</dbReference>
<dbReference type="RefSeq" id="WP_260793609.1">
    <property type="nucleotide sequence ID" value="NZ_CP093313.1"/>
</dbReference>
<evidence type="ECO:0000313" key="3">
    <source>
        <dbReference type="EMBL" id="UWZ84105.1"/>
    </source>
</evidence>
<dbReference type="Pfam" id="PF13620">
    <property type="entry name" value="CarboxypepD_reg"/>
    <property type="match status" value="2"/>
</dbReference>
<proteinExistence type="predicted"/>
<evidence type="ECO:0000313" key="4">
    <source>
        <dbReference type="Proteomes" id="UP001059380"/>
    </source>
</evidence>
<keyword evidence="4" id="KW-1185">Reference proteome</keyword>
<protein>
    <submittedName>
        <fullName evidence="3">Carboxypeptidase regulatory-like domain-containing protein</fullName>
    </submittedName>
</protein>
<gene>
    <name evidence="3" type="ORF">MOP44_26560</name>
</gene>
<feature type="signal peptide" evidence="2">
    <location>
        <begin position="1"/>
        <end position="18"/>
    </location>
</feature>
<dbReference type="InterPro" id="IPR051417">
    <property type="entry name" value="SDr/BOS_complex"/>
</dbReference>